<feature type="domain" description="MACPF" evidence="1">
    <location>
        <begin position="202"/>
        <end position="327"/>
    </location>
</feature>
<dbReference type="Proteomes" id="UP000789375">
    <property type="component" value="Unassembled WGS sequence"/>
</dbReference>
<organism evidence="3 4">
    <name type="scientific">Funneliformis mosseae</name>
    <name type="common">Endomycorrhizal fungus</name>
    <name type="synonym">Glomus mosseae</name>
    <dbReference type="NCBI Taxonomy" id="27381"/>
    <lineage>
        <taxon>Eukaryota</taxon>
        <taxon>Fungi</taxon>
        <taxon>Fungi incertae sedis</taxon>
        <taxon>Mucoromycota</taxon>
        <taxon>Glomeromycotina</taxon>
        <taxon>Glomeromycetes</taxon>
        <taxon>Glomerales</taxon>
        <taxon>Glomeraceae</taxon>
        <taxon>Funneliformis</taxon>
    </lineage>
</organism>
<dbReference type="Pfam" id="PF24209">
    <property type="entry name" value="DUF7431"/>
    <property type="match status" value="1"/>
</dbReference>
<dbReference type="AlphaFoldDB" id="A0A9N9CDW1"/>
<evidence type="ECO:0000259" key="2">
    <source>
        <dbReference type="Pfam" id="PF24209"/>
    </source>
</evidence>
<evidence type="ECO:0000313" key="3">
    <source>
        <dbReference type="EMBL" id="CAG8600030.1"/>
    </source>
</evidence>
<dbReference type="EMBL" id="CAJVPP010002440">
    <property type="protein sequence ID" value="CAG8600030.1"/>
    <property type="molecule type" value="Genomic_DNA"/>
</dbReference>
<protein>
    <submittedName>
        <fullName evidence="3">14757_t:CDS:1</fullName>
    </submittedName>
</protein>
<dbReference type="InterPro" id="IPR020864">
    <property type="entry name" value="MACPF"/>
</dbReference>
<dbReference type="Pfam" id="PF01823">
    <property type="entry name" value="MACPF"/>
    <property type="match status" value="1"/>
</dbReference>
<feature type="domain" description="DUF7431" evidence="2">
    <location>
        <begin position="363"/>
        <end position="626"/>
    </location>
</feature>
<proteinExistence type="predicted"/>
<comment type="caution">
    <text evidence="3">The sequence shown here is derived from an EMBL/GenBank/DDBJ whole genome shotgun (WGS) entry which is preliminary data.</text>
</comment>
<dbReference type="InterPro" id="IPR055854">
    <property type="entry name" value="DUF7431"/>
</dbReference>
<accession>A0A9N9CDW1</accession>
<keyword evidence="4" id="KW-1185">Reference proteome</keyword>
<evidence type="ECO:0000313" key="4">
    <source>
        <dbReference type="Proteomes" id="UP000789375"/>
    </source>
</evidence>
<name>A0A9N9CDW1_FUNMO</name>
<sequence length="648" mass="76044">MTSDSNKEIVFIMTMEENSKLHKLNLNDKLPDIRKELENYNLINDMFSFSKKNSQKMNDYSEIVCEESFDLKDIIDNSESQNTLYLIKSSRPSWNTLNEKFELDYGRTMTFDGIKKANKKAFIMKNCILTVLGAKGLKKDTLKFQSKEDWMKKTNLFVEADGIDIMNFVKLGLSVGSSRFENFNAEIKSTYQYTEFSKVLLEFSKDKDLEPTDEFTDTIEKAINSNDPEQFISIIEEYGRFIPTQVVLGGRVYIKDVEISEENSVTKSIDGEFKIKLEPSKFVVNSSTIQSTSEFYKFNRNHMRLLGGIHPEDENFNEKTWIESLKNYDNWECIEYRNPIHIFKLLPKEFCKRIYEIIGKKVLYSNIVDHHFKHGKVNETKTLPYNVSKIFQYKPDCRIFATVIDTQNSNNVFNCQILHPSGEIPKILIHRIQIKSMYSFQTRRKFKLKIGLMIIGYDTDFNTIFSDINVQLIEKLYDSNNPHTLKLEIERDLNSMNIFVGIPVLSKLERSFESLVIGHHFFKYQDNDKIGVNIFSYCLKNNQCSIKLPNFTFYTLMISNSHNDKEFGTIPFKKQLIDLEKFDRESYQNPKYISLYSENENNYGLIFSKRVSKKIKIKFIECKCKDCENKTKISEGNIECKFIDPYRR</sequence>
<reference evidence="3" key="1">
    <citation type="submission" date="2021-06" db="EMBL/GenBank/DDBJ databases">
        <authorList>
            <person name="Kallberg Y."/>
            <person name="Tangrot J."/>
            <person name="Rosling A."/>
        </authorList>
    </citation>
    <scope>NUCLEOTIDE SEQUENCE</scope>
    <source>
        <strain evidence="3">87-6 pot B 2015</strain>
    </source>
</reference>
<gene>
    <name evidence="3" type="ORF">FMOSSE_LOCUS8900</name>
</gene>
<evidence type="ECO:0000259" key="1">
    <source>
        <dbReference type="Pfam" id="PF01823"/>
    </source>
</evidence>